<name>A0A0L9VBX3_PHAAN</name>
<dbReference type="AlphaFoldDB" id="A0A0L9VBX3"/>
<dbReference type="Proteomes" id="UP000053144">
    <property type="component" value="Chromosome 9"/>
</dbReference>
<dbReference type="EMBL" id="CM003379">
    <property type="protein sequence ID" value="KOM52561.1"/>
    <property type="molecule type" value="Genomic_DNA"/>
</dbReference>
<sequence>MSDREFIHPSIYGYITSTKILGRVNACGGFVASEAEDIVGSHEGVDVGVVDEVGVGEDGELLGEVVRGYLALGFTLKWQCLSIKVVHLAHGGAHVVVHPGDSLEAKYAIVGGYCVESGKNS</sequence>
<reference evidence="2" key="1">
    <citation type="journal article" date="2015" name="Proc. Natl. Acad. Sci. U.S.A.">
        <title>Genome sequencing of adzuki bean (Vigna angularis) provides insight into high starch and low fat accumulation and domestication.</title>
        <authorList>
            <person name="Yang K."/>
            <person name="Tian Z."/>
            <person name="Chen C."/>
            <person name="Luo L."/>
            <person name="Zhao B."/>
            <person name="Wang Z."/>
            <person name="Yu L."/>
            <person name="Li Y."/>
            <person name="Sun Y."/>
            <person name="Li W."/>
            <person name="Chen Y."/>
            <person name="Li Y."/>
            <person name="Zhang Y."/>
            <person name="Ai D."/>
            <person name="Zhao J."/>
            <person name="Shang C."/>
            <person name="Ma Y."/>
            <person name="Wu B."/>
            <person name="Wang M."/>
            <person name="Gao L."/>
            <person name="Sun D."/>
            <person name="Zhang P."/>
            <person name="Guo F."/>
            <person name="Wang W."/>
            <person name="Li Y."/>
            <person name="Wang J."/>
            <person name="Varshney R.K."/>
            <person name="Wang J."/>
            <person name="Ling H.Q."/>
            <person name="Wan P."/>
        </authorList>
    </citation>
    <scope>NUCLEOTIDE SEQUENCE</scope>
    <source>
        <strain evidence="2">cv. Jingnong 6</strain>
    </source>
</reference>
<protein>
    <submittedName>
        <fullName evidence="1">Uncharacterized protein</fullName>
    </submittedName>
</protein>
<evidence type="ECO:0000313" key="2">
    <source>
        <dbReference type="Proteomes" id="UP000053144"/>
    </source>
</evidence>
<organism evidence="1 2">
    <name type="scientific">Phaseolus angularis</name>
    <name type="common">Azuki bean</name>
    <name type="synonym">Vigna angularis</name>
    <dbReference type="NCBI Taxonomy" id="3914"/>
    <lineage>
        <taxon>Eukaryota</taxon>
        <taxon>Viridiplantae</taxon>
        <taxon>Streptophyta</taxon>
        <taxon>Embryophyta</taxon>
        <taxon>Tracheophyta</taxon>
        <taxon>Spermatophyta</taxon>
        <taxon>Magnoliopsida</taxon>
        <taxon>eudicotyledons</taxon>
        <taxon>Gunneridae</taxon>
        <taxon>Pentapetalae</taxon>
        <taxon>rosids</taxon>
        <taxon>fabids</taxon>
        <taxon>Fabales</taxon>
        <taxon>Fabaceae</taxon>
        <taxon>Papilionoideae</taxon>
        <taxon>50 kb inversion clade</taxon>
        <taxon>NPAAA clade</taxon>
        <taxon>indigoferoid/millettioid clade</taxon>
        <taxon>Phaseoleae</taxon>
        <taxon>Vigna</taxon>
    </lineage>
</organism>
<proteinExistence type="predicted"/>
<gene>
    <name evidence="1" type="ORF">LR48_Vigan09g122000</name>
</gene>
<dbReference type="Gramene" id="KOM52561">
    <property type="protein sequence ID" value="KOM52561"/>
    <property type="gene ID" value="LR48_Vigan09g122000"/>
</dbReference>
<evidence type="ECO:0000313" key="1">
    <source>
        <dbReference type="EMBL" id="KOM52561.1"/>
    </source>
</evidence>
<accession>A0A0L9VBX3</accession>